<feature type="transmembrane region" description="Helical" evidence="1">
    <location>
        <begin position="192"/>
        <end position="217"/>
    </location>
</feature>
<keyword evidence="1" id="KW-0812">Transmembrane</keyword>
<gene>
    <name evidence="2" type="ORF">ILEXP_LOCUS21703</name>
</gene>
<feature type="transmembrane region" description="Helical" evidence="1">
    <location>
        <begin position="140"/>
        <end position="171"/>
    </location>
</feature>
<name>A0ABC8SC91_9AQUA</name>
<comment type="caution">
    <text evidence="2">The sequence shown here is derived from an EMBL/GenBank/DDBJ whole genome shotgun (WGS) entry which is preliminary data.</text>
</comment>
<dbReference type="EMBL" id="CAUOFW020002392">
    <property type="protein sequence ID" value="CAK9153435.1"/>
    <property type="molecule type" value="Genomic_DNA"/>
</dbReference>
<accession>A0ABC8SC91</accession>
<dbReference type="AlphaFoldDB" id="A0ABC8SC91"/>
<feature type="transmembrane region" description="Helical" evidence="1">
    <location>
        <begin position="237"/>
        <end position="259"/>
    </location>
</feature>
<sequence length="268" mass="29360">MRVRKEGVTIRGITITSSSTTMLESRFIRYLGFRFETITDCLPNSHPCASERVMDIVPSLINVTGLLFKDMMVARNLLTSENRLSITYIIADGIFSFAIDFVVDKGISIKTAKSGLHILLGGICALTVVVFFRFKTAKSGLHILLGGICALTVVVFFLKCSCLAVAVVDFYRYLLEREDLNTQIRPCRRRCGTLLASSFTVFLIVVMLCAIIVLVAAHCSHFVALKCFTGIAGVRKLDAFSLSLASSLVAISLVLLLPLPEFLAASAY</sequence>
<proteinExistence type="predicted"/>
<evidence type="ECO:0000313" key="3">
    <source>
        <dbReference type="Proteomes" id="UP001642360"/>
    </source>
</evidence>
<organism evidence="2 3">
    <name type="scientific">Ilex paraguariensis</name>
    <name type="common">yerba mate</name>
    <dbReference type="NCBI Taxonomy" id="185542"/>
    <lineage>
        <taxon>Eukaryota</taxon>
        <taxon>Viridiplantae</taxon>
        <taxon>Streptophyta</taxon>
        <taxon>Embryophyta</taxon>
        <taxon>Tracheophyta</taxon>
        <taxon>Spermatophyta</taxon>
        <taxon>Magnoliopsida</taxon>
        <taxon>eudicotyledons</taxon>
        <taxon>Gunneridae</taxon>
        <taxon>Pentapetalae</taxon>
        <taxon>asterids</taxon>
        <taxon>campanulids</taxon>
        <taxon>Aquifoliales</taxon>
        <taxon>Aquifoliaceae</taxon>
        <taxon>Ilex</taxon>
    </lineage>
</organism>
<feature type="transmembrane region" description="Helical" evidence="1">
    <location>
        <begin position="115"/>
        <end position="134"/>
    </location>
</feature>
<evidence type="ECO:0000256" key="1">
    <source>
        <dbReference type="SAM" id="Phobius"/>
    </source>
</evidence>
<dbReference type="Gene3D" id="3.40.50.2000">
    <property type="entry name" value="Glycogen Phosphorylase B"/>
    <property type="match status" value="1"/>
</dbReference>
<evidence type="ECO:0000313" key="2">
    <source>
        <dbReference type="EMBL" id="CAK9153435.1"/>
    </source>
</evidence>
<reference evidence="2 3" key="1">
    <citation type="submission" date="2024-02" db="EMBL/GenBank/DDBJ databases">
        <authorList>
            <person name="Vignale AGUSTIN F."/>
            <person name="Sosa J E."/>
            <person name="Modenutti C."/>
        </authorList>
    </citation>
    <scope>NUCLEOTIDE SEQUENCE [LARGE SCALE GENOMIC DNA]</scope>
</reference>
<keyword evidence="1" id="KW-1133">Transmembrane helix</keyword>
<keyword evidence="3" id="KW-1185">Reference proteome</keyword>
<keyword evidence="1" id="KW-0472">Membrane</keyword>
<dbReference type="Proteomes" id="UP001642360">
    <property type="component" value="Unassembled WGS sequence"/>
</dbReference>
<protein>
    <submittedName>
        <fullName evidence="2">Uncharacterized protein</fullName>
    </submittedName>
</protein>